<reference evidence="6 7" key="1">
    <citation type="submission" date="2015-01" db="EMBL/GenBank/DDBJ databases">
        <title>The Genome Sequence of Fonsecaea multimorphosa CBS 102226.</title>
        <authorList>
            <consortium name="The Broad Institute Genomics Platform"/>
            <person name="Cuomo C."/>
            <person name="de Hoog S."/>
            <person name="Gorbushina A."/>
            <person name="Stielow B."/>
            <person name="Teixiera M."/>
            <person name="Abouelleil A."/>
            <person name="Chapman S.B."/>
            <person name="Priest M."/>
            <person name="Young S.K."/>
            <person name="Wortman J."/>
            <person name="Nusbaum C."/>
            <person name="Birren B."/>
        </authorList>
    </citation>
    <scope>NUCLEOTIDE SEQUENCE [LARGE SCALE GENOMIC DNA]</scope>
    <source>
        <strain evidence="6 7">CBS 102226</strain>
    </source>
</reference>
<evidence type="ECO:0000256" key="4">
    <source>
        <dbReference type="ARBA" id="ARBA00023242"/>
    </source>
</evidence>
<protein>
    <recommendedName>
        <fullName evidence="5">Zn(2)-C6 fungal-type domain-containing protein</fullName>
    </recommendedName>
</protein>
<keyword evidence="2" id="KW-0238">DNA-binding</keyword>
<dbReference type="Proteomes" id="UP000053411">
    <property type="component" value="Unassembled WGS sequence"/>
</dbReference>
<organism evidence="6 7">
    <name type="scientific">Fonsecaea multimorphosa CBS 102226</name>
    <dbReference type="NCBI Taxonomy" id="1442371"/>
    <lineage>
        <taxon>Eukaryota</taxon>
        <taxon>Fungi</taxon>
        <taxon>Dikarya</taxon>
        <taxon>Ascomycota</taxon>
        <taxon>Pezizomycotina</taxon>
        <taxon>Eurotiomycetes</taxon>
        <taxon>Chaetothyriomycetidae</taxon>
        <taxon>Chaetothyriales</taxon>
        <taxon>Herpotrichiellaceae</taxon>
        <taxon>Fonsecaea</taxon>
    </lineage>
</organism>
<dbReference type="PROSITE" id="PS00463">
    <property type="entry name" value="ZN2_CY6_FUNGAL_1"/>
    <property type="match status" value="1"/>
</dbReference>
<dbReference type="SUPFAM" id="SSF57701">
    <property type="entry name" value="Zn2/Cys6 DNA-binding domain"/>
    <property type="match status" value="1"/>
</dbReference>
<dbReference type="GO" id="GO:0000981">
    <property type="term" value="F:DNA-binding transcription factor activity, RNA polymerase II-specific"/>
    <property type="evidence" value="ECO:0007669"/>
    <property type="project" value="InterPro"/>
</dbReference>
<dbReference type="STRING" id="1442371.A0A0D2KHR9"/>
<dbReference type="AlphaFoldDB" id="A0A0D2KHR9"/>
<dbReference type="VEuPathDB" id="FungiDB:Z520_01445"/>
<dbReference type="InterPro" id="IPR001138">
    <property type="entry name" value="Zn2Cys6_DnaBD"/>
</dbReference>
<dbReference type="GO" id="GO:0003677">
    <property type="term" value="F:DNA binding"/>
    <property type="evidence" value="ECO:0007669"/>
    <property type="project" value="UniProtKB-KW"/>
</dbReference>
<dbReference type="InterPro" id="IPR053175">
    <property type="entry name" value="DHMBA_Reg_Transcription_Factor"/>
</dbReference>
<dbReference type="PANTHER" id="PTHR38791">
    <property type="entry name" value="ZN(II)2CYS6 TRANSCRIPTION FACTOR (EUROFUNG)-RELATED-RELATED"/>
    <property type="match status" value="1"/>
</dbReference>
<dbReference type="GeneID" id="27707191"/>
<dbReference type="InterPro" id="IPR036864">
    <property type="entry name" value="Zn2-C6_fun-type_DNA-bd_sf"/>
</dbReference>
<proteinExistence type="predicted"/>
<dbReference type="SMART" id="SM00066">
    <property type="entry name" value="GAL4"/>
    <property type="match status" value="1"/>
</dbReference>
<evidence type="ECO:0000313" key="6">
    <source>
        <dbReference type="EMBL" id="KIY02980.1"/>
    </source>
</evidence>
<name>A0A0D2KHR9_9EURO</name>
<evidence type="ECO:0000313" key="7">
    <source>
        <dbReference type="Proteomes" id="UP000053411"/>
    </source>
</evidence>
<sequence>MVYAGPSRGCMTCKRRKVRCDLSRPLCKNCLKRKVPCPGVPEQPGIRFRDETETVIQLFQAANDRETAEDDEYEYPNAVLPCLGEDENFVSLCFFSHNYMMGGRGVQSSRGLFEHLIPYYQPTDPHSLISVATASLTATMLSMWRGLAPDSSLSRQYYGRAIDLLKDTLKSPEGCESDMTLIAIVALQFREALIAHRKMVKVDGSHQKGAYAMVTYRKSKGFRNMASKRILQEVRSTMVSEAIRTRRPVHIDPAVWDDDGPMPYNPASDLDKIAIDLANLQAVFEQYKSTLQAGFAKGQKLLTARDLSIIASFRRTAAAIDQRLQIWADAQYSFYSPLRLAADEVPESVRRAGLYGAFCNIYPSVQIAGVWHAYTSYRLILLRMTLGADQTVCTTPRENDVLLSSEGEAWRTCAEETLQRCVDEICAAVPFHLGNRTEPGSIHELSNTANIEYPWPSLADKDRYSNPCSPAKEYARDHNVVPLTADERKRQSLCMGGYNILGPMAFVLGLAGEPLDLTGVQKNPSTLGSLLRPDQIPWLAGQMGRALKLHRTRRPQQRSAPLAKSKPAATVEKNQADNVAVDVVRVKRSMKYSFGV</sequence>
<dbReference type="EMBL" id="KN848063">
    <property type="protein sequence ID" value="KIY02980.1"/>
    <property type="molecule type" value="Genomic_DNA"/>
</dbReference>
<dbReference type="PROSITE" id="PS50048">
    <property type="entry name" value="ZN2_CY6_FUNGAL_2"/>
    <property type="match status" value="1"/>
</dbReference>
<evidence type="ECO:0000259" key="5">
    <source>
        <dbReference type="PROSITE" id="PS50048"/>
    </source>
</evidence>
<keyword evidence="1" id="KW-0805">Transcription regulation</keyword>
<keyword evidence="4" id="KW-0539">Nucleus</keyword>
<dbReference type="CDD" id="cd00067">
    <property type="entry name" value="GAL4"/>
    <property type="match status" value="1"/>
</dbReference>
<dbReference type="Pfam" id="PF00172">
    <property type="entry name" value="Zn_clus"/>
    <property type="match status" value="1"/>
</dbReference>
<accession>A0A0D2KHR9</accession>
<dbReference type="Gene3D" id="4.10.240.10">
    <property type="entry name" value="Zn(2)-C6 fungal-type DNA-binding domain"/>
    <property type="match status" value="1"/>
</dbReference>
<keyword evidence="7" id="KW-1185">Reference proteome</keyword>
<evidence type="ECO:0000256" key="2">
    <source>
        <dbReference type="ARBA" id="ARBA00023125"/>
    </source>
</evidence>
<evidence type="ECO:0000256" key="3">
    <source>
        <dbReference type="ARBA" id="ARBA00023163"/>
    </source>
</evidence>
<keyword evidence="3" id="KW-0804">Transcription</keyword>
<dbReference type="OrthoDB" id="2991872at2759"/>
<evidence type="ECO:0000256" key="1">
    <source>
        <dbReference type="ARBA" id="ARBA00023015"/>
    </source>
</evidence>
<dbReference type="GO" id="GO:0008270">
    <property type="term" value="F:zinc ion binding"/>
    <property type="evidence" value="ECO:0007669"/>
    <property type="project" value="InterPro"/>
</dbReference>
<dbReference type="RefSeq" id="XP_016637102.1">
    <property type="nucleotide sequence ID" value="XM_016771963.1"/>
</dbReference>
<feature type="domain" description="Zn(2)-C6 fungal-type" evidence="5">
    <location>
        <begin position="9"/>
        <end position="37"/>
    </location>
</feature>
<gene>
    <name evidence="6" type="ORF">Z520_01445</name>
</gene>